<keyword evidence="3" id="KW-1185">Reference proteome</keyword>
<feature type="non-terminal residue" evidence="2">
    <location>
        <position position="1"/>
    </location>
</feature>
<gene>
    <name evidence="2" type="ORF">TorRG33x02_059160</name>
</gene>
<evidence type="ECO:0000313" key="2">
    <source>
        <dbReference type="EMBL" id="PON98341.1"/>
    </source>
</evidence>
<feature type="compositionally biased region" description="Basic and acidic residues" evidence="1">
    <location>
        <begin position="81"/>
        <end position="96"/>
    </location>
</feature>
<organism evidence="2 3">
    <name type="scientific">Trema orientale</name>
    <name type="common">Charcoal tree</name>
    <name type="synonym">Celtis orientalis</name>
    <dbReference type="NCBI Taxonomy" id="63057"/>
    <lineage>
        <taxon>Eukaryota</taxon>
        <taxon>Viridiplantae</taxon>
        <taxon>Streptophyta</taxon>
        <taxon>Embryophyta</taxon>
        <taxon>Tracheophyta</taxon>
        <taxon>Spermatophyta</taxon>
        <taxon>Magnoliopsida</taxon>
        <taxon>eudicotyledons</taxon>
        <taxon>Gunneridae</taxon>
        <taxon>Pentapetalae</taxon>
        <taxon>rosids</taxon>
        <taxon>fabids</taxon>
        <taxon>Rosales</taxon>
        <taxon>Cannabaceae</taxon>
        <taxon>Trema</taxon>
    </lineage>
</organism>
<comment type="caution">
    <text evidence="2">The sequence shown here is derived from an EMBL/GenBank/DDBJ whole genome shotgun (WGS) entry which is preliminary data.</text>
</comment>
<dbReference type="InParanoid" id="A0A2P5FKM6"/>
<name>A0A2P5FKM6_TREOI</name>
<accession>A0A2P5FKM6</accession>
<proteinExistence type="predicted"/>
<dbReference type="EMBL" id="JXTC01000025">
    <property type="protein sequence ID" value="PON98341.1"/>
    <property type="molecule type" value="Genomic_DNA"/>
</dbReference>
<reference evidence="3" key="1">
    <citation type="submission" date="2016-06" db="EMBL/GenBank/DDBJ databases">
        <title>Parallel loss of symbiosis genes in relatives of nitrogen-fixing non-legume Parasponia.</title>
        <authorList>
            <person name="Van Velzen R."/>
            <person name="Holmer R."/>
            <person name="Bu F."/>
            <person name="Rutten L."/>
            <person name="Van Zeijl A."/>
            <person name="Liu W."/>
            <person name="Santuari L."/>
            <person name="Cao Q."/>
            <person name="Sharma T."/>
            <person name="Shen D."/>
            <person name="Roswanjaya Y."/>
            <person name="Wardhani T."/>
            <person name="Kalhor M.S."/>
            <person name="Jansen J."/>
            <person name="Van den Hoogen J."/>
            <person name="Gungor B."/>
            <person name="Hartog M."/>
            <person name="Hontelez J."/>
            <person name="Verver J."/>
            <person name="Yang W.-C."/>
            <person name="Schijlen E."/>
            <person name="Repin R."/>
            <person name="Schilthuizen M."/>
            <person name="Schranz E."/>
            <person name="Heidstra R."/>
            <person name="Miyata K."/>
            <person name="Fedorova E."/>
            <person name="Kohlen W."/>
            <person name="Bisseling T."/>
            <person name="Smit S."/>
            <person name="Geurts R."/>
        </authorList>
    </citation>
    <scope>NUCLEOTIDE SEQUENCE [LARGE SCALE GENOMIC DNA]</scope>
    <source>
        <strain evidence="3">cv. RG33-2</strain>
    </source>
</reference>
<dbReference type="AlphaFoldDB" id="A0A2P5FKM6"/>
<feature type="region of interest" description="Disordered" evidence="1">
    <location>
        <begin position="1"/>
        <end position="27"/>
    </location>
</feature>
<evidence type="ECO:0000313" key="3">
    <source>
        <dbReference type="Proteomes" id="UP000237000"/>
    </source>
</evidence>
<dbReference type="Proteomes" id="UP000237000">
    <property type="component" value="Unassembled WGS sequence"/>
</dbReference>
<protein>
    <submittedName>
        <fullName evidence="2">Uncharacterized protein</fullName>
    </submittedName>
</protein>
<evidence type="ECO:0000256" key="1">
    <source>
        <dbReference type="SAM" id="MobiDB-lite"/>
    </source>
</evidence>
<sequence>ESGATEQIAGTTPIVSDYTEEKKEQEAKEKTLKYLDSGAMQKITTVAATVSDIAKEKQKQGPRDSAAIEKTAGTAPIVSDNTREKEEQEEKGKEASTIEADIEEEQGDITSKHKRTKATAKRILKTNTHEEEENVQMNVVFYYLRKKIK</sequence>
<feature type="region of interest" description="Disordered" evidence="1">
    <location>
        <begin position="55"/>
        <end position="117"/>
    </location>
</feature>
<feature type="compositionally biased region" description="Polar residues" evidence="1">
    <location>
        <begin position="1"/>
        <end position="14"/>
    </location>
</feature>